<dbReference type="EMBL" id="BAABKN010000023">
    <property type="protein sequence ID" value="GAA4749573.1"/>
    <property type="molecule type" value="Genomic_DNA"/>
</dbReference>
<evidence type="ECO:0000256" key="1">
    <source>
        <dbReference type="ARBA" id="ARBA00022679"/>
    </source>
</evidence>
<comment type="similarity">
    <text evidence="2">Belongs to the CDP-alcohol phosphatidyltransferase class-I family.</text>
</comment>
<reference evidence="5" key="1">
    <citation type="journal article" date="2019" name="Int. J. Syst. Evol. Microbiol.">
        <title>The Global Catalogue of Microorganisms (GCM) 10K type strain sequencing project: providing services to taxonomists for standard genome sequencing and annotation.</title>
        <authorList>
            <consortium name="The Broad Institute Genomics Platform"/>
            <consortium name="The Broad Institute Genome Sequencing Center for Infectious Disease"/>
            <person name="Wu L."/>
            <person name="Ma J."/>
        </authorList>
    </citation>
    <scope>NUCLEOTIDE SEQUENCE [LARGE SCALE GENOMIC DNA]</scope>
    <source>
        <strain evidence="5">JCM 18532</strain>
    </source>
</reference>
<comment type="caution">
    <text evidence="4">The sequence shown here is derived from an EMBL/GenBank/DDBJ whole genome shotgun (WGS) entry which is preliminary data.</text>
</comment>
<dbReference type="Proteomes" id="UP001499882">
    <property type="component" value="Unassembled WGS sequence"/>
</dbReference>
<evidence type="ECO:0008006" key="6">
    <source>
        <dbReference type="Google" id="ProtNLM"/>
    </source>
</evidence>
<gene>
    <name evidence="4" type="ORF">GCM10023350_38380</name>
</gene>
<name>A0ABP8Z8M8_9ACTN</name>
<dbReference type="Gene3D" id="1.20.120.1760">
    <property type="match status" value="1"/>
</dbReference>
<dbReference type="PROSITE" id="PS00379">
    <property type="entry name" value="CDP_ALCOHOL_P_TRANSF"/>
    <property type="match status" value="1"/>
</dbReference>
<keyword evidence="3" id="KW-0472">Membrane</keyword>
<evidence type="ECO:0000256" key="3">
    <source>
        <dbReference type="SAM" id="Phobius"/>
    </source>
</evidence>
<dbReference type="Pfam" id="PF01066">
    <property type="entry name" value="CDP-OH_P_transf"/>
    <property type="match status" value="1"/>
</dbReference>
<accession>A0ABP8Z8M8</accession>
<keyword evidence="3" id="KW-1133">Transmembrane helix</keyword>
<feature type="transmembrane region" description="Helical" evidence="3">
    <location>
        <begin position="195"/>
        <end position="222"/>
    </location>
</feature>
<keyword evidence="1 2" id="KW-0808">Transferase</keyword>
<organism evidence="4 5">
    <name type="scientific">Nocardioides endophyticus</name>
    <dbReference type="NCBI Taxonomy" id="1353775"/>
    <lineage>
        <taxon>Bacteria</taxon>
        <taxon>Bacillati</taxon>
        <taxon>Actinomycetota</taxon>
        <taxon>Actinomycetes</taxon>
        <taxon>Propionibacteriales</taxon>
        <taxon>Nocardioidaceae</taxon>
        <taxon>Nocardioides</taxon>
    </lineage>
</organism>
<sequence>MSRLSGEVGTGVPVDQAPGVVLDRTVPGERAAMTTSILGRPAMAPLPLPLPVGRFDTWPNLVTLLRTAVAVVLGGYAIATHDLRISALAYAAYWLGDILDGWLARRLDQETRLGAVLDIVSDRACTALLCAGLLAHLPGAWVLAVAFLLSFAVLDTVLSLAFLCWPILGPNDFHLVDPVVWRLNWSPLAKAANTAGVVVAIALGWYAVGLLVVVAVGAVKVWSAARVLRMLP</sequence>
<keyword evidence="5" id="KW-1185">Reference proteome</keyword>
<dbReference type="InterPro" id="IPR000462">
    <property type="entry name" value="CDP-OH_P_trans"/>
</dbReference>
<keyword evidence="3" id="KW-0812">Transmembrane</keyword>
<feature type="transmembrane region" description="Helical" evidence="3">
    <location>
        <begin position="141"/>
        <end position="168"/>
    </location>
</feature>
<evidence type="ECO:0000313" key="5">
    <source>
        <dbReference type="Proteomes" id="UP001499882"/>
    </source>
</evidence>
<proteinExistence type="inferred from homology"/>
<dbReference type="InterPro" id="IPR048254">
    <property type="entry name" value="CDP_ALCOHOL_P_TRANSF_CS"/>
</dbReference>
<evidence type="ECO:0000256" key="2">
    <source>
        <dbReference type="RuleBase" id="RU003750"/>
    </source>
</evidence>
<evidence type="ECO:0000313" key="4">
    <source>
        <dbReference type="EMBL" id="GAA4749573.1"/>
    </source>
</evidence>
<protein>
    <recommendedName>
        <fullName evidence="6">CDP-alcohol phosphatidyltransferase family protein</fullName>
    </recommendedName>
</protein>
<dbReference type="InterPro" id="IPR043130">
    <property type="entry name" value="CDP-OH_PTrfase_TM_dom"/>
</dbReference>